<comment type="caution">
    <text evidence="1">The sequence shown here is derived from an EMBL/GenBank/DDBJ whole genome shotgun (WGS) entry which is preliminary data.</text>
</comment>
<keyword evidence="2" id="KW-1185">Reference proteome</keyword>
<dbReference type="EMBL" id="CM042048">
    <property type="protein sequence ID" value="KAI3758060.1"/>
    <property type="molecule type" value="Genomic_DNA"/>
</dbReference>
<proteinExistence type="predicted"/>
<dbReference type="Proteomes" id="UP001055879">
    <property type="component" value="Linkage Group LG02"/>
</dbReference>
<name>A0ACB9EHC0_ARCLA</name>
<organism evidence="1 2">
    <name type="scientific">Arctium lappa</name>
    <name type="common">Greater burdock</name>
    <name type="synonym">Lappa major</name>
    <dbReference type="NCBI Taxonomy" id="4217"/>
    <lineage>
        <taxon>Eukaryota</taxon>
        <taxon>Viridiplantae</taxon>
        <taxon>Streptophyta</taxon>
        <taxon>Embryophyta</taxon>
        <taxon>Tracheophyta</taxon>
        <taxon>Spermatophyta</taxon>
        <taxon>Magnoliopsida</taxon>
        <taxon>eudicotyledons</taxon>
        <taxon>Gunneridae</taxon>
        <taxon>Pentapetalae</taxon>
        <taxon>asterids</taxon>
        <taxon>campanulids</taxon>
        <taxon>Asterales</taxon>
        <taxon>Asteraceae</taxon>
        <taxon>Carduoideae</taxon>
        <taxon>Cardueae</taxon>
        <taxon>Arctiinae</taxon>
        <taxon>Arctium</taxon>
    </lineage>
</organism>
<evidence type="ECO:0000313" key="2">
    <source>
        <dbReference type="Proteomes" id="UP001055879"/>
    </source>
</evidence>
<accession>A0ACB9EHC0</accession>
<sequence>MEKVINVKDGVCTTRRRSMSLFVLSLGLGVWKAYYPLFFFHRGFAPPALPFPSLILSSILLSNSSKIHLPLVFYSQFFRIGIV</sequence>
<gene>
    <name evidence="1" type="ORF">L6452_05607</name>
</gene>
<reference evidence="1 2" key="2">
    <citation type="journal article" date="2022" name="Mol. Ecol. Resour.">
        <title>The genomes of chicory, endive, great burdock and yacon provide insights into Asteraceae paleo-polyploidization history and plant inulin production.</title>
        <authorList>
            <person name="Fan W."/>
            <person name="Wang S."/>
            <person name="Wang H."/>
            <person name="Wang A."/>
            <person name="Jiang F."/>
            <person name="Liu H."/>
            <person name="Zhao H."/>
            <person name="Xu D."/>
            <person name="Zhang Y."/>
        </authorList>
    </citation>
    <scope>NUCLEOTIDE SEQUENCE [LARGE SCALE GENOMIC DNA]</scope>
    <source>
        <strain evidence="2">cv. Niubang</strain>
    </source>
</reference>
<protein>
    <submittedName>
        <fullName evidence="1">Uncharacterized protein</fullName>
    </submittedName>
</protein>
<evidence type="ECO:0000313" key="1">
    <source>
        <dbReference type="EMBL" id="KAI3758060.1"/>
    </source>
</evidence>
<reference evidence="2" key="1">
    <citation type="journal article" date="2022" name="Mol. Ecol. Resour.">
        <title>The genomes of chicory, endive, great burdock and yacon provide insights into Asteraceae palaeo-polyploidization history and plant inulin production.</title>
        <authorList>
            <person name="Fan W."/>
            <person name="Wang S."/>
            <person name="Wang H."/>
            <person name="Wang A."/>
            <person name="Jiang F."/>
            <person name="Liu H."/>
            <person name="Zhao H."/>
            <person name="Xu D."/>
            <person name="Zhang Y."/>
        </authorList>
    </citation>
    <scope>NUCLEOTIDE SEQUENCE [LARGE SCALE GENOMIC DNA]</scope>
    <source>
        <strain evidence="2">cv. Niubang</strain>
    </source>
</reference>